<dbReference type="OrthoDB" id="5869669at2759"/>
<sequence>MIVVTVITILNVMLSTVHILLVLTFRGRTPVVSKQSNLSDDRSLMANPVKGMMMQMGPDEEEDPKFGYVTMPRNYGKKTMSKFVLIPPPKGKKK</sequence>
<proteinExistence type="predicted"/>
<evidence type="ECO:0000313" key="2">
    <source>
        <dbReference type="Proteomes" id="UP000025227"/>
    </source>
</evidence>
<dbReference type="WBParaSite" id="HCON_00126735-00001">
    <property type="protein sequence ID" value="HCON_00126735-00001"/>
    <property type="gene ID" value="HCON_00126735"/>
</dbReference>
<keyword evidence="1" id="KW-0812">Transmembrane</keyword>
<accession>A0A912MT34</accession>
<keyword evidence="1" id="KW-1133">Transmembrane helix</keyword>
<evidence type="ECO:0000256" key="1">
    <source>
        <dbReference type="SAM" id="Phobius"/>
    </source>
</evidence>
<reference evidence="3" key="1">
    <citation type="submission" date="2022-10" db="UniProtKB">
        <authorList>
            <consortium name="WormBaseParasite"/>
        </authorList>
    </citation>
    <scope>IDENTIFICATION</scope>
    <source>
        <strain evidence="3">MHco3</strain>
    </source>
</reference>
<keyword evidence="2" id="KW-1185">Reference proteome</keyword>
<feature type="transmembrane region" description="Helical" evidence="1">
    <location>
        <begin position="6"/>
        <end position="25"/>
    </location>
</feature>
<keyword evidence="1" id="KW-0472">Membrane</keyword>
<protein>
    <submittedName>
        <fullName evidence="3">Uncharacterized protein</fullName>
    </submittedName>
</protein>
<name>A0A912MT34_HAECO</name>
<evidence type="ECO:0000313" key="3">
    <source>
        <dbReference type="WBParaSite" id="HCON_00126735-00001"/>
    </source>
</evidence>
<dbReference type="Proteomes" id="UP000025227">
    <property type="component" value="Unplaced"/>
</dbReference>
<dbReference type="AlphaFoldDB" id="A0A912MT34"/>
<organism evidence="2 3">
    <name type="scientific">Haemonchus contortus</name>
    <name type="common">Barber pole worm</name>
    <dbReference type="NCBI Taxonomy" id="6289"/>
    <lineage>
        <taxon>Eukaryota</taxon>
        <taxon>Metazoa</taxon>
        <taxon>Ecdysozoa</taxon>
        <taxon>Nematoda</taxon>
        <taxon>Chromadorea</taxon>
        <taxon>Rhabditida</taxon>
        <taxon>Rhabditina</taxon>
        <taxon>Rhabditomorpha</taxon>
        <taxon>Strongyloidea</taxon>
        <taxon>Trichostrongylidae</taxon>
        <taxon>Haemonchus</taxon>
    </lineage>
</organism>